<dbReference type="InterPro" id="IPR008930">
    <property type="entry name" value="Terpenoid_cyclase/PrenylTrfase"/>
</dbReference>
<gene>
    <name evidence="2" type="ORF">GCM10007859_03040</name>
</gene>
<keyword evidence="3" id="KW-1185">Reference proteome</keyword>
<evidence type="ECO:0008006" key="4">
    <source>
        <dbReference type="Google" id="ProtNLM"/>
    </source>
</evidence>
<keyword evidence="1" id="KW-0812">Transmembrane</keyword>
<keyword evidence="1" id="KW-1133">Transmembrane helix</keyword>
<dbReference type="Gene3D" id="1.50.10.20">
    <property type="match status" value="1"/>
</dbReference>
<comment type="caution">
    <text evidence="2">The sequence shown here is derived from an EMBL/GenBank/DDBJ whole genome shotgun (WGS) entry which is preliminary data.</text>
</comment>
<feature type="transmembrane region" description="Helical" evidence="1">
    <location>
        <begin position="32"/>
        <end position="54"/>
    </location>
</feature>
<feature type="transmembrane region" description="Helical" evidence="1">
    <location>
        <begin position="74"/>
        <end position="98"/>
    </location>
</feature>
<accession>A0ABQ6BE73</accession>
<dbReference type="SUPFAM" id="SSF48239">
    <property type="entry name" value="Terpenoid cyclases/Protein prenyltransferases"/>
    <property type="match status" value="1"/>
</dbReference>
<dbReference type="Proteomes" id="UP001156921">
    <property type="component" value="Unassembled WGS sequence"/>
</dbReference>
<protein>
    <recommendedName>
        <fullName evidence="4">Squalene cyclase C-terminal domain-containing protein</fullName>
    </recommendedName>
</protein>
<reference evidence="3" key="1">
    <citation type="journal article" date="2019" name="Int. J. Syst. Evol. Microbiol.">
        <title>The Global Catalogue of Microorganisms (GCM) 10K type strain sequencing project: providing services to taxonomists for standard genome sequencing and annotation.</title>
        <authorList>
            <consortium name="The Broad Institute Genomics Platform"/>
            <consortium name="The Broad Institute Genome Sequencing Center for Infectious Disease"/>
            <person name="Wu L."/>
            <person name="Ma J."/>
        </authorList>
    </citation>
    <scope>NUCLEOTIDE SEQUENCE [LARGE SCALE GENOMIC DNA]</scope>
    <source>
        <strain evidence="3">NBRC 110107</strain>
    </source>
</reference>
<name>A0ABQ6BE73_9CAUL</name>
<organism evidence="2 3">
    <name type="scientific">Brevundimonas denitrificans</name>
    <dbReference type="NCBI Taxonomy" id="1443434"/>
    <lineage>
        <taxon>Bacteria</taxon>
        <taxon>Pseudomonadati</taxon>
        <taxon>Pseudomonadota</taxon>
        <taxon>Alphaproteobacteria</taxon>
        <taxon>Caulobacterales</taxon>
        <taxon>Caulobacteraceae</taxon>
        <taxon>Brevundimonas</taxon>
    </lineage>
</organism>
<dbReference type="RefSeq" id="WP_284220390.1">
    <property type="nucleotide sequence ID" value="NZ_BSOY01000003.1"/>
</dbReference>
<evidence type="ECO:0000313" key="3">
    <source>
        <dbReference type="Proteomes" id="UP001156921"/>
    </source>
</evidence>
<dbReference type="EMBL" id="BSOY01000003">
    <property type="protein sequence ID" value="GLS00300.1"/>
    <property type="molecule type" value="Genomic_DNA"/>
</dbReference>
<evidence type="ECO:0000256" key="1">
    <source>
        <dbReference type="SAM" id="Phobius"/>
    </source>
</evidence>
<feature type="transmembrane region" description="Helical" evidence="1">
    <location>
        <begin position="110"/>
        <end position="128"/>
    </location>
</feature>
<proteinExistence type="predicted"/>
<sequence>MTGKESPKKLTELPAPYAAEPAPGLPPWFLKAVAWTGALGVLTANLSVLLPHIASLRTALQESFGLIAFESFSSAAGVLTVLGLGAGYFCGCALIYFLWIRRHLKFKLPFLIGAGVLAPFVFFLSLSLRPASDLGPMQSGRLGELLAMVDQNYVRAGADHGGYWFATDNAAMGPQGWTTAQVLAGVLQAPSSAESRPQTVERVRRSLAYIESIRQPTGWGYQDGARTTVTEIIGWVATAEALALQSDPHQPVWTPAEEGQAKDRLFTDLRELAGRQHSDGGWGPLSPTSAREHQRTYSTVVSLMAFLAARDADIVRGDARWIWDNDIRRGARWLMLNATEGQEGAKGWWPNPYVRRTDGDCLGLTSQVMYVLAHIDRSLGLRPYDAAFAELRTGYLGRLREGDGQFASIQKRPLDMNCQLQDSESYLFGQPDFTLERSTFLWYPWTMAAVSELSRSPRLSADERKRLAVLDDILTRRLPEMTQKDLENTVLYPTAETLFGLGVRMRNDAVLNP</sequence>
<keyword evidence="1" id="KW-0472">Membrane</keyword>
<evidence type="ECO:0000313" key="2">
    <source>
        <dbReference type="EMBL" id="GLS00300.1"/>
    </source>
</evidence>